<dbReference type="OrthoDB" id="1364767at2"/>
<gene>
    <name evidence="3" type="ORF">HYN49_08480</name>
</gene>
<protein>
    <recommendedName>
        <fullName evidence="5">DUF4890 domain-containing protein</fullName>
    </recommendedName>
</protein>
<dbReference type="KEGG" id="fpal:HYN49_08480"/>
<keyword evidence="4" id="KW-1185">Reference proteome</keyword>
<dbReference type="AlphaFoldDB" id="A0A2S1SHW2"/>
<dbReference type="RefSeq" id="WP_108903712.1">
    <property type="nucleotide sequence ID" value="NZ_CP029187.1"/>
</dbReference>
<evidence type="ECO:0000313" key="3">
    <source>
        <dbReference type="EMBL" id="AWI25932.1"/>
    </source>
</evidence>
<dbReference type="EMBL" id="CP029187">
    <property type="protein sequence ID" value="AWI25932.1"/>
    <property type="molecule type" value="Genomic_DNA"/>
</dbReference>
<evidence type="ECO:0000256" key="1">
    <source>
        <dbReference type="SAM" id="MobiDB-lite"/>
    </source>
</evidence>
<feature type="chain" id="PRO_5015646453" description="DUF4890 domain-containing protein" evidence="2">
    <location>
        <begin position="20"/>
        <end position="146"/>
    </location>
</feature>
<sequence>MKQIIFILAVFFTSISIQAQYGGVDRSIGGPGQFQQSKNKEKKSEFDFVQASTDKMAKELSLDDFQKAAAKNIIEDYKNQVISISAEEIPDTGKNEKINVVKDKMEAKIKQLLNKDQLVKFEAMKNKSEKKGKGKKNDNDAEKTQD</sequence>
<feature type="region of interest" description="Disordered" evidence="1">
    <location>
        <begin position="123"/>
        <end position="146"/>
    </location>
</feature>
<evidence type="ECO:0008006" key="5">
    <source>
        <dbReference type="Google" id="ProtNLM"/>
    </source>
</evidence>
<name>A0A2S1SHW2_9FLAO</name>
<proteinExistence type="predicted"/>
<reference evidence="3 4" key="1">
    <citation type="submission" date="2018-05" db="EMBL/GenBank/DDBJ databases">
        <title>Genome sequencing of Flavobacterium sp. HYN0049.</title>
        <authorList>
            <person name="Yi H."/>
            <person name="Baek C."/>
        </authorList>
    </citation>
    <scope>NUCLEOTIDE SEQUENCE [LARGE SCALE GENOMIC DNA]</scope>
    <source>
        <strain evidence="3 4">HYN0049</strain>
    </source>
</reference>
<organism evidence="3 4">
    <name type="scientific">Flavobacterium pallidum</name>
    <dbReference type="NCBI Taxonomy" id="2172098"/>
    <lineage>
        <taxon>Bacteria</taxon>
        <taxon>Pseudomonadati</taxon>
        <taxon>Bacteroidota</taxon>
        <taxon>Flavobacteriia</taxon>
        <taxon>Flavobacteriales</taxon>
        <taxon>Flavobacteriaceae</taxon>
        <taxon>Flavobacterium</taxon>
    </lineage>
</organism>
<evidence type="ECO:0000313" key="4">
    <source>
        <dbReference type="Proteomes" id="UP000244937"/>
    </source>
</evidence>
<accession>A0A2S1SHW2</accession>
<feature type="signal peptide" evidence="2">
    <location>
        <begin position="1"/>
        <end position="19"/>
    </location>
</feature>
<evidence type="ECO:0000256" key="2">
    <source>
        <dbReference type="SAM" id="SignalP"/>
    </source>
</evidence>
<keyword evidence="2" id="KW-0732">Signal</keyword>
<dbReference type="Proteomes" id="UP000244937">
    <property type="component" value="Chromosome"/>
</dbReference>